<proteinExistence type="predicted"/>
<dbReference type="InterPro" id="IPR011050">
    <property type="entry name" value="Pectin_lyase_fold/virulence"/>
</dbReference>
<evidence type="ECO:0000313" key="2">
    <source>
        <dbReference type="Proteomes" id="UP000659124"/>
    </source>
</evidence>
<accession>A0ABR7TR39</accession>
<reference evidence="1 2" key="1">
    <citation type="submission" date="2020-09" db="EMBL/GenBank/DDBJ databases">
        <title>Genome sequences of type strains of Chitinophaga qingshengii and Chitinophaga varians.</title>
        <authorList>
            <person name="Kittiwongwattana C."/>
        </authorList>
    </citation>
    <scope>NUCLEOTIDE SEQUENCE [LARGE SCALE GENOMIC DNA]</scope>
    <source>
        <strain evidence="1 2">JCM 30026</strain>
    </source>
</reference>
<sequence>MKLHTYILAAIATSSVLTACHKEAVVEVSKPVITPSKPITSDTLSGAIQGTLLAGKTYYFATDITINDGDTLFLQSGVKLIALGDGSSQLKSPQITVNGSLISLGTKEAPNYITVSEALRTPENAFKGIWGGIQCTPAKDKQGGDLILKWTHLEYAGGPVAIGNDVYKAGDPRYMIYFANVDKNFILEDSWITGSKDDAIRTDGGRISIMRNTFEMCGEKGGEALNMKSGTIGDVAYNVAIGTATNAFKVSNSGDKTIQANVNIYNNTMINCGFRQTKEGRGGGINYEAFAKGKAFNNLFINCRVSMRVVGGAGTGADLANLSYGNNLYYGNAPTLVTQFNATDGVSTFGATDIHGDIKQNSPVFYAYDVDQFDYATLGGTNKAPAVSWKQQALPLLRQGTSNFRIRQGSPAIGKGNTQFAPMNITSMKNEGAAAEVTRPGKDLGAYQLDGTGNQH</sequence>
<evidence type="ECO:0008006" key="3">
    <source>
        <dbReference type="Google" id="ProtNLM"/>
    </source>
</evidence>
<evidence type="ECO:0000313" key="1">
    <source>
        <dbReference type="EMBL" id="MBC9932460.1"/>
    </source>
</evidence>
<name>A0ABR7TR39_9BACT</name>
<gene>
    <name evidence="1" type="ORF">ICL07_18895</name>
</gene>
<comment type="caution">
    <text evidence="1">The sequence shown here is derived from an EMBL/GenBank/DDBJ whole genome shotgun (WGS) entry which is preliminary data.</text>
</comment>
<dbReference type="PROSITE" id="PS51257">
    <property type="entry name" value="PROKAR_LIPOPROTEIN"/>
    <property type="match status" value="1"/>
</dbReference>
<dbReference type="SUPFAM" id="SSF51126">
    <property type="entry name" value="Pectin lyase-like"/>
    <property type="match status" value="1"/>
</dbReference>
<dbReference type="RefSeq" id="WP_188089577.1">
    <property type="nucleotide sequence ID" value="NZ_JACVFC010000002.1"/>
</dbReference>
<organism evidence="1 2">
    <name type="scientific">Chitinophaga qingshengii</name>
    <dbReference type="NCBI Taxonomy" id="1569794"/>
    <lineage>
        <taxon>Bacteria</taxon>
        <taxon>Pseudomonadati</taxon>
        <taxon>Bacteroidota</taxon>
        <taxon>Chitinophagia</taxon>
        <taxon>Chitinophagales</taxon>
        <taxon>Chitinophagaceae</taxon>
        <taxon>Chitinophaga</taxon>
    </lineage>
</organism>
<dbReference type="Proteomes" id="UP000659124">
    <property type="component" value="Unassembled WGS sequence"/>
</dbReference>
<protein>
    <recommendedName>
        <fullName evidence="3">Right-handed parallel beta-helix repeat-containing protein</fullName>
    </recommendedName>
</protein>
<dbReference type="EMBL" id="JACVFC010000002">
    <property type="protein sequence ID" value="MBC9932460.1"/>
    <property type="molecule type" value="Genomic_DNA"/>
</dbReference>
<keyword evidence="2" id="KW-1185">Reference proteome</keyword>